<feature type="region of interest" description="Disordered" evidence="2">
    <location>
        <begin position="332"/>
        <end position="356"/>
    </location>
</feature>
<protein>
    <submittedName>
        <fullName evidence="3">Uncharacterized protein</fullName>
    </submittedName>
</protein>
<keyword evidence="4" id="KW-1185">Reference proteome</keyword>
<feature type="coiled-coil region" evidence="1">
    <location>
        <begin position="674"/>
        <end position="701"/>
    </location>
</feature>
<dbReference type="EMBL" id="MLAK01001394">
    <property type="protein sequence ID" value="OHS93498.1"/>
    <property type="molecule type" value="Genomic_DNA"/>
</dbReference>
<keyword evidence="1" id="KW-0175">Coiled coil</keyword>
<feature type="compositionally biased region" description="Basic and acidic residues" evidence="2">
    <location>
        <begin position="844"/>
        <end position="857"/>
    </location>
</feature>
<feature type="compositionally biased region" description="Polar residues" evidence="2">
    <location>
        <begin position="42"/>
        <end position="64"/>
    </location>
</feature>
<comment type="caution">
    <text evidence="3">The sequence shown here is derived from an EMBL/GenBank/DDBJ whole genome shotgun (WGS) entry which is preliminary data.</text>
</comment>
<dbReference type="RefSeq" id="XP_068346635.1">
    <property type="nucleotide sequence ID" value="XM_068513062.1"/>
</dbReference>
<sequence length="937" mass="109092">MADARKNSLRTKATRSPNTSETLIEPSPIVSSRSAADKKSAFSKTLPSRSGRSTKASPSLLSSIDNSQNSDFNARSNFHQYSNFANSNVHPEFYRASLTAAINSTKLLEKVAEKLTPEAMENLGFVEKDLLYPSDEDLAKISPKKKLQEIARIKLTEDVDERRAQLEEEKLRLAKIQTDLHKQALFGIHQKKNSPPSKNSPHSQNSPNSKNSPNSNNSPNFKNSSISHDSPRNTNSLGSRCSKSYSDTGNTFPILKTEEIIEQATPASETANIHASNSAIINFSPFPSSFANTVNPASSLKPTVTCGKLASPPKAQFALTVDHRFKEHRSSFNSIGDDDLTPQSRAKMTPGNKLVPTQNMKRFSSVNVKNIQALSAFNSLSDMVPMESNLNNTQNQIMSRNSVLKKQLIGNKANLSDISVRRNSQFMGNFNNSQNYSNKYNLFNSANSSPGSCKVDINKIAKDIDQNLKKSKNTKFDIDSHVDEMIQEDDILNGSRQEFSKVEKVKKKHKKELEKVIFMSLYSQYQKDKALEAIERHTNHINKTQTLAKTGNDQRETKMKIIEEHRFDRLNEKIQKNQEKIEKCNERTINAYVNQMIYAQSIQNRYDDRILRAQENHEKYIQEKKEKRENEFKIREERRNKGIIEHEEKLLEFQINFHEKQKQKKVRQVNSLNSIQIQKEIKRNEHNNKRLEKEAAMYRILGDKEELREEKLKMNQGKFERQQKCYQERNRIQQERKKQIKEKEELRMRKADHYLLVEQPEEYRQYLIKKQKEEDEARDRIEQMRIEKEERVKEENELYFARDWLRSKNMAEKLKEKQETIETKHFEEKLKHITASDNRQIQQRKKDNALRKKLDKRVDNSTEKKTCKLIINEMRRLQIQEDEDLAEQMEIEFRRRMKLAKTDFGELGRLAADYDVDIDRINEEAMNPRLRRTQTIV</sequence>
<feature type="compositionally biased region" description="Low complexity" evidence="2">
    <location>
        <begin position="193"/>
        <end position="227"/>
    </location>
</feature>
<reference evidence="3" key="1">
    <citation type="submission" date="2016-10" db="EMBL/GenBank/DDBJ databases">
        <authorList>
            <person name="Benchimol M."/>
            <person name="Almeida L.G."/>
            <person name="Vasconcelos A.T."/>
            <person name="Perreira-Neves A."/>
            <person name="Rosa I.A."/>
            <person name="Tasca T."/>
            <person name="Bogo M.R."/>
            <person name="de Souza W."/>
        </authorList>
    </citation>
    <scope>NUCLEOTIDE SEQUENCE [LARGE SCALE GENOMIC DNA]</scope>
    <source>
        <strain evidence="3">K</strain>
    </source>
</reference>
<accession>A0A1J4J296</accession>
<feature type="coiled-coil region" evidence="1">
    <location>
        <begin position="729"/>
        <end position="798"/>
    </location>
</feature>
<dbReference type="GeneID" id="94847766"/>
<evidence type="ECO:0000313" key="4">
    <source>
        <dbReference type="Proteomes" id="UP000179807"/>
    </source>
</evidence>
<name>A0A1J4J296_9EUKA</name>
<dbReference type="Proteomes" id="UP000179807">
    <property type="component" value="Unassembled WGS sequence"/>
</dbReference>
<organism evidence="3 4">
    <name type="scientific">Tritrichomonas foetus</name>
    <dbReference type="NCBI Taxonomy" id="1144522"/>
    <lineage>
        <taxon>Eukaryota</taxon>
        <taxon>Metamonada</taxon>
        <taxon>Parabasalia</taxon>
        <taxon>Tritrichomonadida</taxon>
        <taxon>Tritrichomonadidae</taxon>
        <taxon>Tritrichomonas</taxon>
    </lineage>
</organism>
<feature type="compositionally biased region" description="Polar residues" evidence="2">
    <location>
        <begin position="232"/>
        <end position="244"/>
    </location>
</feature>
<evidence type="ECO:0000256" key="1">
    <source>
        <dbReference type="SAM" id="Coils"/>
    </source>
</evidence>
<feature type="region of interest" description="Disordered" evidence="2">
    <location>
        <begin position="836"/>
        <end position="857"/>
    </location>
</feature>
<dbReference type="AlphaFoldDB" id="A0A1J4J296"/>
<feature type="coiled-coil region" evidence="1">
    <location>
        <begin position="567"/>
        <end position="630"/>
    </location>
</feature>
<feature type="region of interest" description="Disordered" evidence="2">
    <location>
        <begin position="190"/>
        <end position="244"/>
    </location>
</feature>
<dbReference type="VEuPathDB" id="TrichDB:TRFO_40204"/>
<evidence type="ECO:0000313" key="3">
    <source>
        <dbReference type="EMBL" id="OHS93498.1"/>
    </source>
</evidence>
<proteinExistence type="predicted"/>
<evidence type="ECO:0000256" key="2">
    <source>
        <dbReference type="SAM" id="MobiDB-lite"/>
    </source>
</evidence>
<gene>
    <name evidence="3" type="ORF">TRFO_40204</name>
</gene>
<feature type="region of interest" description="Disordered" evidence="2">
    <location>
        <begin position="1"/>
        <end position="64"/>
    </location>
</feature>